<organism evidence="1 2">
    <name type="scientific">Mycobacterium lentiflavum</name>
    <dbReference type="NCBI Taxonomy" id="141349"/>
    <lineage>
        <taxon>Bacteria</taxon>
        <taxon>Bacillati</taxon>
        <taxon>Actinomycetota</taxon>
        <taxon>Actinomycetes</taxon>
        <taxon>Mycobacteriales</taxon>
        <taxon>Mycobacteriaceae</taxon>
        <taxon>Mycobacterium</taxon>
        <taxon>Mycobacterium simiae complex</taxon>
    </lineage>
</organism>
<evidence type="ECO:0000313" key="1">
    <source>
        <dbReference type="EMBL" id="CQD17857.1"/>
    </source>
</evidence>
<gene>
    <name evidence="1" type="ORF">BN1232_04034</name>
</gene>
<dbReference type="InterPro" id="IPR042099">
    <property type="entry name" value="ANL_N_sf"/>
</dbReference>
<evidence type="ECO:0000313" key="2">
    <source>
        <dbReference type="Proteomes" id="UP000199251"/>
    </source>
</evidence>
<proteinExistence type="predicted"/>
<dbReference type="RefSeq" id="WP_090604359.1">
    <property type="nucleotide sequence ID" value="NZ_CTEE01000001.1"/>
</dbReference>
<reference evidence="1 2" key="1">
    <citation type="submission" date="2015-03" db="EMBL/GenBank/DDBJ databases">
        <authorList>
            <person name="Urmite Genomes"/>
        </authorList>
    </citation>
    <scope>NUCLEOTIDE SEQUENCE [LARGE SCALE GENOMIC DNA]</scope>
    <source>
        <strain evidence="1 2">CSUR P1491</strain>
    </source>
</reference>
<dbReference type="EMBL" id="CTEE01000001">
    <property type="protein sequence ID" value="CQD17857.1"/>
    <property type="molecule type" value="Genomic_DNA"/>
</dbReference>
<dbReference type="Proteomes" id="UP000199251">
    <property type="component" value="Unassembled WGS sequence"/>
</dbReference>
<name>A0A0E3WD41_MYCLN</name>
<sequence>MDVLTVKQYQNSLTLRRFLDDPIDAFAGSLTRMNGIDPSVLEELQRDALRARFTELRNEIPLLRRVADELGVQRVDTVDDVVPLLFDHTFYKSYPASLIDRKRFADLTRWLSRLTTVDLTRLDTSECRSLDDWFMLMDAETPLRVCHSSGTSGSFSLVPWTRAEFDTLGAAFAATFIQDFGTDEDCRQTPPIEVVFPYFRRGSAMVTRLNDAIATHVAKGEANFHAALPTRLSSDVMFLAGRLRDAAAKGTVRQLNPDPELLSRKEEFDTLLATMPQLLEEFLDRISSELAGRRIFTVAVWHTVHNLALAGLAAGRRRVFAPDSVLALGGGAKGMVQPDGWDDDVVEFFGATRIRSGYGMSEITLAARECEHGLYHFNPWLIPLVVDPTSGDPLPRSGTATGRAAFFDLSLNTRWGGFITGDKVTVHYEPCPCGQTTPGCERDIERFGAAHDGEDKITCAATDTAHRETIEFLSSI</sequence>
<accession>A0A0E3WD41</accession>
<dbReference type="SUPFAM" id="SSF56801">
    <property type="entry name" value="Acetyl-CoA synthetase-like"/>
    <property type="match status" value="1"/>
</dbReference>
<dbReference type="STRING" id="141349.BN1232_04034"/>
<dbReference type="AlphaFoldDB" id="A0A0E3WD41"/>
<dbReference type="Gene3D" id="3.40.50.12780">
    <property type="entry name" value="N-terminal domain of ligase-like"/>
    <property type="match status" value="1"/>
</dbReference>
<protein>
    <submittedName>
        <fullName evidence="1">Acyl-protein synthetase</fullName>
    </submittedName>
</protein>
<dbReference type="OrthoDB" id="3597198at2"/>